<keyword evidence="2" id="KW-1185">Reference proteome</keyword>
<evidence type="ECO:0000313" key="2">
    <source>
        <dbReference type="Proteomes" id="UP000325827"/>
    </source>
</evidence>
<name>A0A5J5IXV0_9MICO</name>
<reference evidence="2" key="1">
    <citation type="submission" date="2019-09" db="EMBL/GenBank/DDBJ databases">
        <title>Mumia zhuanghuii sp. nov. isolated from the intestinal contents of plateau pika (Ochotona curzoniae) in the Qinghai-Tibet plateau of China.</title>
        <authorList>
            <person name="Tian Z."/>
        </authorList>
    </citation>
    <scope>NUCLEOTIDE SEQUENCE [LARGE SCALE GENOMIC DNA]</scope>
    <source>
        <strain evidence="2">JCM 30598</strain>
    </source>
</reference>
<dbReference type="Gene3D" id="3.30.450.150">
    <property type="entry name" value="Haem-degrading domain"/>
    <property type="match status" value="1"/>
</dbReference>
<accession>A0A5J5IXV0</accession>
<proteinExistence type="predicted"/>
<sequence length="169" mass="17071">MPSTTCAPAGSSDAPFSSPNHVWRITMTTPNALVRATRQLTIDGARAIVRAAAGHAQSLSIPVTVAVTDAAGRLILLERLDDAPFASVQVAQDKAFSSASTNTPTSAWYAIAQGDPEFGYGLKSIDRLTPLAGGVPVLSDGVVVGAIGVSGGSNTQDQAIAEAGVAALA</sequence>
<dbReference type="Proteomes" id="UP000325827">
    <property type="component" value="Unassembled WGS sequence"/>
</dbReference>
<comment type="caution">
    <text evidence="1">The sequence shown here is derived from an EMBL/GenBank/DDBJ whole genome shotgun (WGS) entry which is preliminary data.</text>
</comment>
<protein>
    <submittedName>
        <fullName evidence="1">Heme-binding protein</fullName>
    </submittedName>
</protein>
<dbReference type="InterPro" id="IPR038084">
    <property type="entry name" value="PduO/GlcC-like_sf"/>
</dbReference>
<dbReference type="InterPro" id="IPR052517">
    <property type="entry name" value="GlcG_carb_metab_protein"/>
</dbReference>
<dbReference type="PANTHER" id="PTHR34309:SF1">
    <property type="entry name" value="PROTEIN GLCG"/>
    <property type="match status" value="1"/>
</dbReference>
<dbReference type="InterPro" id="IPR005624">
    <property type="entry name" value="PduO/GlcC-like"/>
</dbReference>
<dbReference type="Pfam" id="PF03928">
    <property type="entry name" value="HbpS-like"/>
    <property type="match status" value="1"/>
</dbReference>
<dbReference type="PANTHER" id="PTHR34309">
    <property type="entry name" value="SLR1406 PROTEIN"/>
    <property type="match status" value="1"/>
</dbReference>
<dbReference type="EMBL" id="VYSA01000004">
    <property type="protein sequence ID" value="KAA9106064.1"/>
    <property type="molecule type" value="Genomic_DNA"/>
</dbReference>
<gene>
    <name evidence="1" type="ORF">F6B43_17060</name>
</gene>
<dbReference type="AlphaFoldDB" id="A0A5J5IXV0"/>
<evidence type="ECO:0000313" key="1">
    <source>
        <dbReference type="EMBL" id="KAA9106064.1"/>
    </source>
</evidence>
<dbReference type="SUPFAM" id="SSF143744">
    <property type="entry name" value="GlcG-like"/>
    <property type="match status" value="1"/>
</dbReference>
<organism evidence="1 2">
    <name type="scientific">Microbacterium rhizomatis</name>
    <dbReference type="NCBI Taxonomy" id="1631477"/>
    <lineage>
        <taxon>Bacteria</taxon>
        <taxon>Bacillati</taxon>
        <taxon>Actinomycetota</taxon>
        <taxon>Actinomycetes</taxon>
        <taxon>Micrococcales</taxon>
        <taxon>Microbacteriaceae</taxon>
        <taxon>Microbacterium</taxon>
    </lineage>
</organism>
<dbReference type="OrthoDB" id="9778896at2"/>